<reference evidence="6" key="3">
    <citation type="submission" date="2017-01" db="EMBL/GenBank/DDBJ databases">
        <authorList>
            <person name="Mah S.A."/>
            <person name="Swanson W.J."/>
            <person name="Moy G.W."/>
            <person name="Vacquier V.D."/>
        </authorList>
    </citation>
    <scope>NUCLEOTIDE SEQUENCE [LARGE SCALE GENOMIC DNA]</scope>
    <source>
        <strain evidence="6">65</strain>
    </source>
</reference>
<keyword evidence="7" id="KW-1185">Reference proteome</keyword>
<dbReference type="GO" id="GO:0004806">
    <property type="term" value="F:triacylglycerol lipase activity"/>
    <property type="evidence" value="ECO:0007669"/>
    <property type="project" value="TreeGrafter"/>
</dbReference>
<evidence type="ECO:0000313" key="7">
    <source>
        <dbReference type="Proteomes" id="UP000189513"/>
    </source>
</evidence>
<dbReference type="GO" id="GO:0006654">
    <property type="term" value="P:phosphatidic acid biosynthetic process"/>
    <property type="evidence" value="ECO:0007669"/>
    <property type="project" value="TreeGrafter"/>
</dbReference>
<dbReference type="AlphaFoldDB" id="A0A061APS1"/>
<dbReference type="PRINTS" id="PR00080">
    <property type="entry name" value="SDRFAMILY"/>
</dbReference>
<reference evidence="5" key="1">
    <citation type="journal article" date="2014" name="Genome Announc.">
        <title>Genome sequence of the yeast Cyberlindnera fabianii (Hansenula fabianii).</title>
        <authorList>
            <person name="Freel K.C."/>
            <person name="Sarilar V."/>
            <person name="Neuveglise C."/>
            <person name="Devillers H."/>
            <person name="Friedrich A."/>
            <person name="Schacherer J."/>
        </authorList>
    </citation>
    <scope>NUCLEOTIDE SEQUENCE</scope>
    <source>
        <strain evidence="5">YJS4271</strain>
    </source>
</reference>
<comment type="similarity">
    <text evidence="1 4">Belongs to the short-chain dehydrogenases/reductases (SDR) family.</text>
</comment>
<evidence type="ECO:0000256" key="4">
    <source>
        <dbReference type="RuleBase" id="RU000363"/>
    </source>
</evidence>
<dbReference type="GO" id="GO:0019433">
    <property type="term" value="P:triglyceride catabolic process"/>
    <property type="evidence" value="ECO:0007669"/>
    <property type="project" value="TreeGrafter"/>
</dbReference>
<evidence type="ECO:0000256" key="2">
    <source>
        <dbReference type="ARBA" id="ARBA00022857"/>
    </source>
</evidence>
<dbReference type="PANTHER" id="PTHR44169:SF6">
    <property type="entry name" value="NADPH-DEPENDENT 1-ACYLDIHYDROXYACETONE PHOSPHATE REDUCTASE"/>
    <property type="match status" value="1"/>
</dbReference>
<dbReference type="PRINTS" id="PR00081">
    <property type="entry name" value="GDHRDH"/>
</dbReference>
<dbReference type="Proteomes" id="UP000189513">
    <property type="component" value="Unassembled WGS sequence"/>
</dbReference>
<reference evidence="7" key="2">
    <citation type="journal article" date="2017" name="Genome Announc.">
        <title>Genome sequences of Cyberlindnera fabianii 65, Pichia kudriavzevii 129, and Saccharomyces cerevisiae 131 isolated from fermented masau fruits in Zimbabwe.</title>
        <authorList>
            <person name="van Rijswijck I.M.H."/>
            <person name="Derks M.F.L."/>
            <person name="Abee T."/>
            <person name="de Ridder D."/>
            <person name="Smid E.J."/>
        </authorList>
    </citation>
    <scope>NUCLEOTIDE SEQUENCE [LARGE SCALE GENOMIC DNA]</scope>
    <source>
        <strain evidence="7">65</strain>
    </source>
</reference>
<evidence type="ECO:0000313" key="5">
    <source>
        <dbReference type="EMBL" id="CDR39614.1"/>
    </source>
</evidence>
<dbReference type="GO" id="GO:0005811">
    <property type="term" value="C:lipid droplet"/>
    <property type="evidence" value="ECO:0007669"/>
    <property type="project" value="TreeGrafter"/>
</dbReference>
<dbReference type="FunFam" id="3.40.50.720:FF:000261">
    <property type="entry name" value="NADPH-dependent 1-acyldihydroxyacetone phosphate reductase"/>
    <property type="match status" value="1"/>
</dbReference>
<dbReference type="STRING" id="36022.A0A061APS1"/>
<keyword evidence="3" id="KW-0560">Oxidoreductase</keyword>
<keyword evidence="2" id="KW-0521">NADP</keyword>
<dbReference type="OMA" id="GGTPDWF"/>
<dbReference type="SUPFAM" id="SSF51735">
    <property type="entry name" value="NAD(P)-binding Rossmann-fold domains"/>
    <property type="match status" value="1"/>
</dbReference>
<dbReference type="PANTHER" id="PTHR44169">
    <property type="entry name" value="NADPH-DEPENDENT 1-ACYLDIHYDROXYACETONE PHOSPHATE REDUCTASE"/>
    <property type="match status" value="1"/>
</dbReference>
<dbReference type="EMBL" id="MPUK01000014">
    <property type="protein sequence ID" value="ONH65054.1"/>
    <property type="molecule type" value="Genomic_DNA"/>
</dbReference>
<dbReference type="VEuPathDB" id="FungiDB:BON22_5107"/>
<evidence type="ECO:0000313" key="6">
    <source>
        <dbReference type="EMBL" id="ONH65054.1"/>
    </source>
</evidence>
<dbReference type="EMBL" id="LK052888">
    <property type="protein sequence ID" value="CDR39614.1"/>
    <property type="molecule type" value="Genomic_DNA"/>
</dbReference>
<dbReference type="OrthoDB" id="2102561at2759"/>
<dbReference type="PROSITE" id="PS00061">
    <property type="entry name" value="ADH_SHORT"/>
    <property type="match status" value="1"/>
</dbReference>
<accession>A0A061APS1</accession>
<evidence type="ECO:0000256" key="1">
    <source>
        <dbReference type="ARBA" id="ARBA00006484"/>
    </source>
</evidence>
<dbReference type="GO" id="GO:0005783">
    <property type="term" value="C:endoplasmic reticulum"/>
    <property type="evidence" value="ECO:0007669"/>
    <property type="project" value="TreeGrafter"/>
</dbReference>
<dbReference type="Gene3D" id="3.40.50.720">
    <property type="entry name" value="NAD(P)-binding Rossmann-like Domain"/>
    <property type="match status" value="1"/>
</dbReference>
<gene>
    <name evidence="6" type="ORF">BON22_5107</name>
    <name evidence="5" type="ORF">CYFA0S_03e05314g</name>
</gene>
<protein>
    <submittedName>
        <fullName evidence="5">CYFA0S03e05314g1_1</fullName>
    </submittedName>
    <submittedName>
        <fullName evidence="6">NADPH-dependent 1-acyldihydroxyacetone phosphate reductase</fullName>
    </submittedName>
</protein>
<organism evidence="5">
    <name type="scientific">Cyberlindnera fabianii</name>
    <name type="common">Yeast</name>
    <name type="synonym">Hansenula fabianii</name>
    <dbReference type="NCBI Taxonomy" id="36022"/>
    <lineage>
        <taxon>Eukaryota</taxon>
        <taxon>Fungi</taxon>
        <taxon>Dikarya</taxon>
        <taxon>Ascomycota</taxon>
        <taxon>Saccharomycotina</taxon>
        <taxon>Saccharomycetes</taxon>
        <taxon>Phaffomycetales</taxon>
        <taxon>Phaffomycetaceae</taxon>
        <taxon>Cyberlindnera</taxon>
    </lineage>
</organism>
<dbReference type="GO" id="GO:0000140">
    <property type="term" value="F:acylglycerone-phosphate reductase (NADP+) activity"/>
    <property type="evidence" value="ECO:0007669"/>
    <property type="project" value="TreeGrafter"/>
</dbReference>
<dbReference type="InterPro" id="IPR002347">
    <property type="entry name" value="SDR_fam"/>
</dbReference>
<name>A0A061APS1_CYBFA</name>
<dbReference type="InterPro" id="IPR020904">
    <property type="entry name" value="Sc_DH/Rdtase_CS"/>
</dbReference>
<proteinExistence type="inferred from homology"/>
<sequence length="293" mass="32037">MSESRQKVALITGASSGIGFAVSKELALKGWKVYAGARRTEMMAPLKEFGVVPITLDVASKQSRDELKEVLTKELVDGQLDVLYNNAGISCTSPAIDVSDERLESAFAVNVFAPIQLTRDLQDFVIAAKGTILFTGSIAGTTPFPFSSVYCSTKAAIHAYARVLHLEMKGFGVRVINVVTGGVQTDIADKHPKVEGSKFDCEAFDDAFESRRTMAKNNKPMTAEAYAKEVVGDILSSRDPIDVYRGKLATIMGYLPLLAPGFITEYFLAIKFKLNPIFAYLRKKYSGDELHLD</sequence>
<evidence type="ECO:0000256" key="3">
    <source>
        <dbReference type="ARBA" id="ARBA00023002"/>
    </source>
</evidence>
<dbReference type="InterPro" id="IPR036291">
    <property type="entry name" value="NAD(P)-bd_dom_sf"/>
</dbReference>
<dbReference type="Pfam" id="PF00106">
    <property type="entry name" value="adh_short"/>
    <property type="match status" value="1"/>
</dbReference>